<accession>A0A8J3JB52</accession>
<feature type="region of interest" description="Disordered" evidence="1">
    <location>
        <begin position="241"/>
        <end position="263"/>
    </location>
</feature>
<dbReference type="AlphaFoldDB" id="A0A8J3JB52"/>
<organism evidence="2 3">
    <name type="scientific">Catellatospora bangladeshensis</name>
    <dbReference type="NCBI Taxonomy" id="310355"/>
    <lineage>
        <taxon>Bacteria</taxon>
        <taxon>Bacillati</taxon>
        <taxon>Actinomycetota</taxon>
        <taxon>Actinomycetes</taxon>
        <taxon>Micromonosporales</taxon>
        <taxon>Micromonosporaceae</taxon>
        <taxon>Catellatospora</taxon>
    </lineage>
</organism>
<dbReference type="Pfam" id="PF21997">
    <property type="entry name" value="DUF6928"/>
    <property type="match status" value="1"/>
</dbReference>
<dbReference type="Proteomes" id="UP000601223">
    <property type="component" value="Unassembled WGS sequence"/>
</dbReference>
<dbReference type="InterPro" id="IPR053847">
    <property type="entry name" value="DUF6928"/>
</dbReference>
<name>A0A8J3JB52_9ACTN</name>
<reference evidence="2 3" key="1">
    <citation type="submission" date="2021-01" db="EMBL/GenBank/DDBJ databases">
        <title>Whole genome shotgun sequence of Catellatospora bangladeshensis NBRC 107357.</title>
        <authorList>
            <person name="Komaki H."/>
            <person name="Tamura T."/>
        </authorList>
    </citation>
    <scope>NUCLEOTIDE SEQUENCE [LARGE SCALE GENOMIC DNA]</scope>
    <source>
        <strain evidence="2 3">NBRC 107357</strain>
    </source>
</reference>
<evidence type="ECO:0000313" key="3">
    <source>
        <dbReference type="Proteomes" id="UP000601223"/>
    </source>
</evidence>
<evidence type="ECO:0000256" key="1">
    <source>
        <dbReference type="SAM" id="MobiDB-lite"/>
    </source>
</evidence>
<protein>
    <submittedName>
        <fullName evidence="2">Uncharacterized protein</fullName>
    </submittedName>
</protein>
<evidence type="ECO:0000313" key="2">
    <source>
        <dbReference type="EMBL" id="GIF81602.1"/>
    </source>
</evidence>
<proteinExistence type="predicted"/>
<keyword evidence="3" id="KW-1185">Reference proteome</keyword>
<comment type="caution">
    <text evidence="2">The sequence shown here is derived from an EMBL/GenBank/DDBJ whole genome shotgun (WGS) entry which is preliminary data.</text>
</comment>
<dbReference type="RefSeq" id="WP_203746124.1">
    <property type="nucleotide sequence ID" value="NZ_BONF01000015.1"/>
</dbReference>
<sequence length="263" mass="28852">MGAKTGVLVYADGDARAALRRVRACQADIGATTDLVRLLRPGWPLEAVDGDTLGEAAYPPDGVAYAAAFPGIDIVCDRRLMLDYPSQMPEHLVEAGRGRTMALHAMHSVVDWLAFAVWVDGRLVRSLSLSPDGGIVEDIGERLPFETAYWAGERPVEPEPRWDDDEPYALPFHPLELGEEALRALFGFVLEGRLDPDGVNPDDIQLHGYRLTDPDAAARAAEQARLIDQMRRIGPRRFGFGPEGRLVERSGPGGTTVRDMPQE</sequence>
<gene>
    <name evidence="2" type="ORF">Cba03nite_29510</name>
</gene>
<dbReference type="EMBL" id="BONF01000015">
    <property type="protein sequence ID" value="GIF81602.1"/>
    <property type="molecule type" value="Genomic_DNA"/>
</dbReference>